<name>A0A419S2D2_9SPHI</name>
<feature type="signal peptide" evidence="1">
    <location>
        <begin position="1"/>
        <end position="19"/>
    </location>
</feature>
<sequence length="300" mass="34356">MKKVSIFFLMVGISLQVLAQKDSDKPKVMPIYSIFQKSEEGKLAREKELGKEPVNCAPELPRVKSDDVIFAKRLTRDIYFADPANRYLTPVDTNRNFLTILLRGISEQKIEAYQTWNPSTGRVEELIDYNTLLTKTDASAGLGYPLQFSDQELLAKCGLRLIEDWYFDTNRAEFKSFIIAIGLIVPSSAASSASVPKLKDPAVKIGEAGADMNGMFYVNYPTIRNYICKFNVYHPNEKIRYTFDDVFQLRYFSSLIIEESNPDGYKLANRPDLKSGLDKLLEADRIKRSLIQYEQDMWEH</sequence>
<dbReference type="InterPro" id="IPR019847">
    <property type="entry name" value="Gliding_motility_assoc_GldN"/>
</dbReference>
<dbReference type="RefSeq" id="WP_120183108.1">
    <property type="nucleotide sequence ID" value="NZ_MBTA01000029.1"/>
</dbReference>
<protein>
    <recommendedName>
        <fullName evidence="4">Gliding motility protein GldN</fullName>
    </recommendedName>
</protein>
<dbReference type="EMBL" id="MBTA01000029">
    <property type="protein sequence ID" value="RKD12880.1"/>
    <property type="molecule type" value="Genomic_DNA"/>
</dbReference>
<dbReference type="AlphaFoldDB" id="A0A419S2D2"/>
<dbReference type="OrthoDB" id="1141916at2"/>
<organism evidence="2 3">
    <name type="scientific">Pelobium manganitolerans</name>
    <dbReference type="NCBI Taxonomy" id="1842495"/>
    <lineage>
        <taxon>Bacteria</taxon>
        <taxon>Pseudomonadati</taxon>
        <taxon>Bacteroidota</taxon>
        <taxon>Sphingobacteriia</taxon>
        <taxon>Sphingobacteriales</taxon>
        <taxon>Sphingobacteriaceae</taxon>
        <taxon>Pelobium</taxon>
    </lineage>
</organism>
<dbReference type="Proteomes" id="UP000283433">
    <property type="component" value="Unassembled WGS sequence"/>
</dbReference>
<evidence type="ECO:0000313" key="2">
    <source>
        <dbReference type="EMBL" id="RKD12880.1"/>
    </source>
</evidence>
<evidence type="ECO:0000313" key="3">
    <source>
        <dbReference type="Proteomes" id="UP000283433"/>
    </source>
</evidence>
<accession>A0A419S2D2</accession>
<dbReference type="Pfam" id="PF19841">
    <property type="entry name" value="GldN"/>
    <property type="match status" value="1"/>
</dbReference>
<evidence type="ECO:0000256" key="1">
    <source>
        <dbReference type="SAM" id="SignalP"/>
    </source>
</evidence>
<comment type="caution">
    <text evidence="2">The sequence shown here is derived from an EMBL/GenBank/DDBJ whole genome shotgun (WGS) entry which is preliminary data.</text>
</comment>
<keyword evidence="3" id="KW-1185">Reference proteome</keyword>
<keyword evidence="1" id="KW-0732">Signal</keyword>
<evidence type="ECO:0008006" key="4">
    <source>
        <dbReference type="Google" id="ProtNLM"/>
    </source>
</evidence>
<gene>
    <name evidence="2" type="ORF">BCY91_11610</name>
</gene>
<reference evidence="2 3" key="1">
    <citation type="submission" date="2016-07" db="EMBL/GenBank/DDBJ databases">
        <title>Genome of Pelobium manganitolerans.</title>
        <authorList>
            <person name="Wu S."/>
            <person name="Wang G."/>
        </authorList>
    </citation>
    <scope>NUCLEOTIDE SEQUENCE [LARGE SCALE GENOMIC DNA]</scope>
    <source>
        <strain evidence="2 3">YS-25</strain>
    </source>
</reference>
<feature type="chain" id="PRO_5019527894" description="Gliding motility protein GldN" evidence="1">
    <location>
        <begin position="20"/>
        <end position="300"/>
    </location>
</feature>
<proteinExistence type="predicted"/>